<name>A0AAT9T9G3_9BIVA</name>
<organism evidence="2">
    <name type="scientific">Cuspidaria undata</name>
    <dbReference type="NCBI Taxonomy" id="2952366"/>
    <lineage>
        <taxon>Eukaryota</taxon>
        <taxon>Metazoa</taxon>
        <taxon>Spiralia</taxon>
        <taxon>Lophotrochozoa</taxon>
        <taxon>Mollusca</taxon>
        <taxon>Bivalvia</taxon>
        <taxon>Autobranchia</taxon>
        <taxon>Heteroconchia</taxon>
        <taxon>Euheterodonta</taxon>
        <taxon>Anomalodesmata</taxon>
        <taxon>Poromyoidea</taxon>
        <taxon>Cuspidariidae</taxon>
        <taxon>Cuspidaria</taxon>
    </lineage>
</organism>
<keyword evidence="1" id="KW-0472">Membrane</keyword>
<feature type="transmembrane region" description="Helical" evidence="1">
    <location>
        <begin position="88"/>
        <end position="105"/>
    </location>
</feature>
<feature type="transmembrane region" description="Helical" evidence="1">
    <location>
        <begin position="55"/>
        <end position="76"/>
    </location>
</feature>
<evidence type="ECO:0000313" key="2">
    <source>
        <dbReference type="EMBL" id="WBP64400.1"/>
    </source>
</evidence>
<feature type="transmembrane region" description="Helical" evidence="1">
    <location>
        <begin position="32"/>
        <end position="49"/>
    </location>
</feature>
<evidence type="ECO:0000256" key="1">
    <source>
        <dbReference type="SAM" id="Phobius"/>
    </source>
</evidence>
<keyword evidence="1" id="KW-1133">Transmembrane helix</keyword>
<dbReference type="AlphaFoldDB" id="A0AAT9T9G3"/>
<geneLocation type="mitochondrion" evidence="2"/>
<keyword evidence="2" id="KW-0496">Mitochondrion</keyword>
<gene>
    <name evidence="2" type="primary">nad6</name>
</gene>
<feature type="transmembrane region" description="Helical" evidence="1">
    <location>
        <begin position="133"/>
        <end position="156"/>
    </location>
</feature>
<accession>A0AAT9T9G3</accession>
<keyword evidence="1" id="KW-0812">Transmembrane</keyword>
<proteinExistence type="predicted"/>
<dbReference type="EMBL" id="OL679925">
    <property type="protein sequence ID" value="WBP64400.1"/>
    <property type="molecule type" value="Genomic_DNA"/>
</dbReference>
<protein>
    <submittedName>
        <fullName evidence="2">NADH dehydrogenase subunit 6</fullName>
    </submittedName>
</protein>
<feature type="transmembrane region" description="Helical" evidence="1">
    <location>
        <begin position="6"/>
        <end position="25"/>
    </location>
</feature>
<reference evidence="2" key="1">
    <citation type="submission" date="2021-11" db="EMBL/GenBank/DDBJ databases">
        <title>The mitochondrial genome of marine bivalvia Cuspidaria undata (Anomalodesmata, Cuspidariidae).</title>
        <authorList>
            <person name="Li Y."/>
        </authorList>
    </citation>
    <scope>NUCLEOTIDE SEQUENCE</scope>
</reference>
<sequence length="167" mass="18949">MDNMFMVSIFISVMMFMASFIPLLGQPLSLGAVILVLAVVFSIAISYFVSSWYGYILFIIYVGALLVMFSYAVVLAYNPNMELFSWKFYFFSLLFVFMLFVMFYSSDLEESVGFTIDYDCYFNGVSMSSAGGVFSLIGLGVFLLLCLVVVVKISLFRGSPFRFFKMK</sequence>